<gene>
    <name evidence="2" type="ORF">RM553_00100</name>
</gene>
<keyword evidence="3" id="KW-1185">Reference proteome</keyword>
<feature type="chain" id="PRO_5046785853" evidence="1">
    <location>
        <begin position="25"/>
        <end position="229"/>
    </location>
</feature>
<keyword evidence="1" id="KW-0732">Signal</keyword>
<feature type="signal peptide" evidence="1">
    <location>
        <begin position="1"/>
        <end position="24"/>
    </location>
</feature>
<evidence type="ECO:0000313" key="2">
    <source>
        <dbReference type="EMBL" id="MDT0641218.1"/>
    </source>
</evidence>
<evidence type="ECO:0000256" key="1">
    <source>
        <dbReference type="SAM" id="SignalP"/>
    </source>
</evidence>
<comment type="caution">
    <text evidence="2">The sequence shown here is derived from an EMBL/GenBank/DDBJ whole genome shotgun (WGS) entry which is preliminary data.</text>
</comment>
<evidence type="ECO:0000313" key="3">
    <source>
        <dbReference type="Proteomes" id="UP001262889"/>
    </source>
</evidence>
<sequence>MTTSCFNLHIFFLFLIFTATTVKAQENFSVLAEPEFSLNINTPNRWSFNFQAGNRDLIYAEEENIFKVRHIELTHFTSYETGFYSKISLGIRYRFREMFDNSNVDEKRLIQQYGHSRRYNALTIAHRARLEERFRENTTFRTRYEFSVEVPLSGLRLDQKEFFIVTDTEALWSLGKHEKPSLEQRLGVSLGNQVGKNTKISLGLQYRYNDYTTTPSSELFIQTGVSFSL</sequence>
<reference evidence="2 3" key="1">
    <citation type="submission" date="2023-09" db="EMBL/GenBank/DDBJ databases">
        <authorList>
            <person name="Rey-Velasco X."/>
        </authorList>
    </citation>
    <scope>NUCLEOTIDE SEQUENCE [LARGE SCALE GENOMIC DNA]</scope>
    <source>
        <strain evidence="2 3">F363</strain>
    </source>
</reference>
<proteinExistence type="predicted"/>
<dbReference type="Pfam" id="PF10677">
    <property type="entry name" value="DUF2490"/>
    <property type="match status" value="1"/>
</dbReference>
<dbReference type="Proteomes" id="UP001262889">
    <property type="component" value="Unassembled WGS sequence"/>
</dbReference>
<dbReference type="RefSeq" id="WP_311532797.1">
    <property type="nucleotide sequence ID" value="NZ_JAVRHQ010000001.1"/>
</dbReference>
<dbReference type="InterPro" id="IPR019619">
    <property type="entry name" value="DUF2490"/>
</dbReference>
<organism evidence="2 3">
    <name type="scientific">Autumnicola tepida</name>
    <dbReference type="NCBI Taxonomy" id="3075595"/>
    <lineage>
        <taxon>Bacteria</taxon>
        <taxon>Pseudomonadati</taxon>
        <taxon>Bacteroidota</taxon>
        <taxon>Flavobacteriia</taxon>
        <taxon>Flavobacteriales</taxon>
        <taxon>Flavobacteriaceae</taxon>
        <taxon>Autumnicola</taxon>
    </lineage>
</organism>
<accession>A0ABU3C4K3</accession>
<name>A0ABU3C4K3_9FLAO</name>
<dbReference type="EMBL" id="JAVRHQ010000001">
    <property type="protein sequence ID" value="MDT0641218.1"/>
    <property type="molecule type" value="Genomic_DNA"/>
</dbReference>
<protein>
    <submittedName>
        <fullName evidence="2">DUF2490 domain-containing protein</fullName>
    </submittedName>
</protein>